<feature type="domain" description="HD Cas3-type" evidence="10">
    <location>
        <begin position="655"/>
        <end position="828"/>
    </location>
</feature>
<keyword evidence="6" id="KW-0347">Helicase</keyword>
<accession>A0A6C2YJF6</accession>
<feature type="domain" description="Helicase C-terminal" evidence="9">
    <location>
        <begin position="246"/>
        <end position="421"/>
    </location>
</feature>
<name>A0A6C2YJF6_9BACT</name>
<evidence type="ECO:0000256" key="5">
    <source>
        <dbReference type="ARBA" id="ARBA00022801"/>
    </source>
</evidence>
<dbReference type="SMART" id="SM00490">
    <property type="entry name" value="HELICc"/>
    <property type="match status" value="1"/>
</dbReference>
<keyword evidence="7" id="KW-0067">ATP-binding</keyword>
<evidence type="ECO:0000256" key="7">
    <source>
        <dbReference type="ARBA" id="ARBA00022840"/>
    </source>
</evidence>
<dbReference type="GO" id="GO:0003677">
    <property type="term" value="F:DNA binding"/>
    <property type="evidence" value="ECO:0007669"/>
    <property type="project" value="InterPro"/>
</dbReference>
<dbReference type="KEGG" id="tim:GMBLW1_22600"/>
<dbReference type="EMBL" id="LR586016">
    <property type="protein sequence ID" value="VIP01700.1"/>
    <property type="molecule type" value="Genomic_DNA"/>
</dbReference>
<dbReference type="InterPro" id="IPR006935">
    <property type="entry name" value="Helicase/UvrB_N"/>
</dbReference>
<dbReference type="SUPFAM" id="SSF109604">
    <property type="entry name" value="HD-domain/PDEase-like"/>
    <property type="match status" value="1"/>
</dbReference>
<evidence type="ECO:0000256" key="3">
    <source>
        <dbReference type="ARBA" id="ARBA00022723"/>
    </source>
</evidence>
<dbReference type="GO" id="GO:0051607">
    <property type="term" value="P:defense response to virus"/>
    <property type="evidence" value="ECO:0007669"/>
    <property type="project" value="UniProtKB-KW"/>
</dbReference>
<keyword evidence="12" id="KW-1185">Reference proteome</keyword>
<evidence type="ECO:0000256" key="8">
    <source>
        <dbReference type="ARBA" id="ARBA00023118"/>
    </source>
</evidence>
<dbReference type="Gene3D" id="3.40.50.300">
    <property type="entry name" value="P-loop containing nucleotide triphosphate hydrolases"/>
    <property type="match status" value="2"/>
</dbReference>
<keyword evidence="8" id="KW-0051">Antiviral defense</keyword>
<dbReference type="PROSITE" id="PS51643">
    <property type="entry name" value="HD_CAS3"/>
    <property type="match status" value="1"/>
</dbReference>
<evidence type="ECO:0000256" key="6">
    <source>
        <dbReference type="ARBA" id="ARBA00022806"/>
    </source>
</evidence>
<reference evidence="11" key="1">
    <citation type="submission" date="2019-04" db="EMBL/GenBank/DDBJ databases">
        <authorList>
            <consortium name="Science for Life Laboratories"/>
        </authorList>
    </citation>
    <scope>NUCLEOTIDE SEQUENCE</scope>
    <source>
        <strain evidence="11">MBLW1</strain>
    </source>
</reference>
<dbReference type="InterPro" id="IPR001650">
    <property type="entry name" value="Helicase_C-like"/>
</dbReference>
<dbReference type="Proteomes" id="UP000464378">
    <property type="component" value="Chromosome"/>
</dbReference>
<dbReference type="RefSeq" id="WP_162656951.1">
    <property type="nucleotide sequence ID" value="NZ_LR593887.1"/>
</dbReference>
<keyword evidence="4" id="KW-0547">Nucleotide-binding</keyword>
<comment type="similarity">
    <text evidence="2">In the central section; belongs to the CRISPR-associated helicase Cas3 family.</text>
</comment>
<keyword evidence="3" id="KW-0479">Metal-binding</keyword>
<dbReference type="GO" id="GO:0016787">
    <property type="term" value="F:hydrolase activity"/>
    <property type="evidence" value="ECO:0007669"/>
    <property type="project" value="UniProtKB-KW"/>
</dbReference>
<dbReference type="Gene3D" id="1.10.3210.30">
    <property type="match status" value="1"/>
</dbReference>
<dbReference type="Pfam" id="PF22590">
    <property type="entry name" value="Cas3-like_C_2"/>
    <property type="match status" value="1"/>
</dbReference>
<protein>
    <recommendedName>
        <fullName evidence="13">HD Cas3-type domain-containing protein</fullName>
    </recommendedName>
</protein>
<proteinExistence type="inferred from homology"/>
<dbReference type="GO" id="GO:0005524">
    <property type="term" value="F:ATP binding"/>
    <property type="evidence" value="ECO:0007669"/>
    <property type="project" value="UniProtKB-KW"/>
</dbReference>
<dbReference type="InterPro" id="IPR006483">
    <property type="entry name" value="CRISPR-assoc_Cas3_HD"/>
</dbReference>
<dbReference type="GO" id="GO:0046872">
    <property type="term" value="F:metal ion binding"/>
    <property type="evidence" value="ECO:0007669"/>
    <property type="project" value="UniProtKB-KW"/>
</dbReference>
<dbReference type="NCBIfam" id="TIGR02621">
    <property type="entry name" value="cas3_GSU0051"/>
    <property type="match status" value="1"/>
</dbReference>
<keyword evidence="5" id="KW-0378">Hydrolase</keyword>
<dbReference type="AlphaFoldDB" id="A0A6C2YJF6"/>
<dbReference type="GO" id="GO:0004386">
    <property type="term" value="F:helicase activity"/>
    <property type="evidence" value="ECO:0007669"/>
    <property type="project" value="UniProtKB-KW"/>
</dbReference>
<dbReference type="InterPro" id="IPR054712">
    <property type="entry name" value="Cas3-like_dom"/>
</dbReference>
<dbReference type="PROSITE" id="PS51194">
    <property type="entry name" value="HELICASE_CTER"/>
    <property type="match status" value="1"/>
</dbReference>
<evidence type="ECO:0000259" key="10">
    <source>
        <dbReference type="PROSITE" id="PS51643"/>
    </source>
</evidence>
<dbReference type="Pfam" id="PF18019">
    <property type="entry name" value="Cas3_HD"/>
    <property type="match status" value="1"/>
</dbReference>
<dbReference type="InParanoid" id="A0A6C2YJF6"/>
<organism evidence="11">
    <name type="scientific">Tuwongella immobilis</name>
    <dbReference type="NCBI Taxonomy" id="692036"/>
    <lineage>
        <taxon>Bacteria</taxon>
        <taxon>Pseudomonadati</taxon>
        <taxon>Planctomycetota</taxon>
        <taxon>Planctomycetia</taxon>
        <taxon>Gemmatales</taxon>
        <taxon>Gemmataceae</taxon>
        <taxon>Tuwongella</taxon>
    </lineage>
</organism>
<dbReference type="InterPro" id="IPR038257">
    <property type="entry name" value="CRISPR-assoc_Cas3_HD_sf"/>
</dbReference>
<evidence type="ECO:0000256" key="1">
    <source>
        <dbReference type="ARBA" id="ARBA00006847"/>
    </source>
</evidence>
<evidence type="ECO:0000259" key="9">
    <source>
        <dbReference type="PROSITE" id="PS51194"/>
    </source>
</evidence>
<comment type="similarity">
    <text evidence="1">In the N-terminal section; belongs to the CRISPR-associated nuclease Cas3-HD family.</text>
</comment>
<dbReference type="InterPro" id="IPR027417">
    <property type="entry name" value="P-loop_NTPase"/>
</dbReference>
<evidence type="ECO:0000256" key="2">
    <source>
        <dbReference type="ARBA" id="ARBA00009046"/>
    </source>
</evidence>
<dbReference type="EMBL" id="LR593887">
    <property type="protein sequence ID" value="VTR99188.1"/>
    <property type="molecule type" value="Genomic_DNA"/>
</dbReference>
<dbReference type="InterPro" id="IPR013444">
    <property type="entry name" value="Helicase_Cas3_CRISPR-ass_Anaes"/>
</dbReference>
<gene>
    <name evidence="11" type="ORF">GMBLW1_22600</name>
</gene>
<evidence type="ECO:0000256" key="4">
    <source>
        <dbReference type="ARBA" id="ARBA00022741"/>
    </source>
</evidence>
<evidence type="ECO:0008006" key="13">
    <source>
        <dbReference type="Google" id="ProtNLM"/>
    </source>
</evidence>
<dbReference type="Pfam" id="PF04851">
    <property type="entry name" value="ResIII"/>
    <property type="match status" value="1"/>
</dbReference>
<evidence type="ECO:0000313" key="11">
    <source>
        <dbReference type="EMBL" id="VIP01700.1"/>
    </source>
</evidence>
<sequence>MQPFASQFHALTGNHPFPWQQALYERLISDRPDNIPESCRLPTGMGKTSVIAIWMIAREHAPQRVPRRLVYVVNRRTVVDQTTVEVEKYRSHLAKAGLTINPAVSTLRGQFADNREWSRDPSRPAIICGTVDMIGSRLLFGGYGLGFRAKPLHAGFLGQDCLLVHDEAHLEPAFQQLIVRIQQEQQQSGELLPFRVMELTATSRGDADAFTLSAADDAHPDIAKRLDAVKQVRLHPLADPKKLAETLAEYALAHRESGRKVVVFARSVATVLDVAGILSKQKLPVVTLTGTMRGFERDQLVTHEVFRRFLPGASTDSGVASGDVSESRPTAYLVCTSAGEVGVNLSADHLVCDLTPFESMAQRLGRVNRFGEHADTIVDVVHPTEWDFDDAYDRACERTFRLLESLNGNASPRQLGQLDATLRQAAFSPEPQLVPATASLFDVWALTSIRQPIAGRPVLEPFLHGVRPEWEPPETRFAWRTEVDRLDDAMLEAHPPEELLELFPLRPRELLREPTDRAMNHLKKLAKRHPLARAWVLAENGTITLKSLPELADSANKASLEGSTVLMPPSVGGLNAQGMLDGSSDEPVMDVADEPDRLRCDWDLANLTPEQTARIANMRLLRSIPLTDSATVDLDADAVDRFWHWWAIPTEGSRTSHAPVTLAVHTADVERNAVQMLESLSISAELKTAVQLAARFHDLGKRRHVFQRVLGNPRYPAVCLAKSGERVRSPLQELYRHEFGSLVDLQQEAEFQRLSPEMQALVQHLVAAHHGRGRPHWEADEAFDPSISTEQAAELARQTPVRFARLQRQFGRWGLAYLESILRAADWAASDSPSETFQESGAAS</sequence>
<evidence type="ECO:0000313" key="12">
    <source>
        <dbReference type="Proteomes" id="UP000464378"/>
    </source>
</evidence>
<dbReference type="SUPFAM" id="SSF52540">
    <property type="entry name" value="P-loop containing nucleoside triphosphate hydrolases"/>
    <property type="match status" value="1"/>
</dbReference>